<dbReference type="Gene3D" id="3.30.40.10">
    <property type="entry name" value="Zinc/RING finger domain, C3HC4 (zinc finger)"/>
    <property type="match status" value="1"/>
</dbReference>
<dbReference type="Gene3D" id="3.30.710.10">
    <property type="entry name" value="Potassium Channel Kv1.1, Chain A"/>
    <property type="match status" value="1"/>
</dbReference>
<name>A0AAV9JKN4_9PEZI</name>
<dbReference type="InterPro" id="IPR011333">
    <property type="entry name" value="SKP1/BTB/POZ_sf"/>
</dbReference>
<dbReference type="GO" id="GO:0008270">
    <property type="term" value="F:zinc ion binding"/>
    <property type="evidence" value="ECO:0007669"/>
    <property type="project" value="UniProtKB-KW"/>
</dbReference>
<evidence type="ECO:0000259" key="6">
    <source>
        <dbReference type="PROSITE" id="PS50016"/>
    </source>
</evidence>
<dbReference type="PROSITE" id="PS01359">
    <property type="entry name" value="ZF_PHD_1"/>
    <property type="match status" value="1"/>
</dbReference>
<dbReference type="InterPro" id="IPR019786">
    <property type="entry name" value="Zinc_finger_PHD-type_CS"/>
</dbReference>
<feature type="compositionally biased region" description="Polar residues" evidence="5">
    <location>
        <begin position="183"/>
        <end position="196"/>
    </location>
</feature>
<dbReference type="PROSITE" id="PS50016">
    <property type="entry name" value="ZF_PHD_2"/>
    <property type="match status" value="1"/>
</dbReference>
<dbReference type="SMART" id="SM00249">
    <property type="entry name" value="PHD"/>
    <property type="match status" value="1"/>
</dbReference>
<sequence>MATVNLKELYNTKAFTDLTIVAGDGSTSFSVHKIVLCSAPGLKELVEGNGDIHLQLPEPAVVVERLLQWLYTVPWAGMRVDLEGGLGELKDLAEAADKYRMPKLRENILAVIRNQVIPRLATPQLALNAAVGLCDEGFKGVVQQMAMGRALDLLTIAPAPQSWTAAVVVPPPPPSQPNKRKLSTGTTTQDANNETARVTKRAKKEAAAPPPPPPVVKKRGPGRPSTKSVVREPPAPPELHCICQTTEHDQLLVMCDDCDKWFHPACIGKSGYDAKTVQQHKAWAMEMDVMKLMGDKAFKCLECDKA</sequence>
<comment type="caution">
    <text evidence="8">The sequence shown here is derived from an EMBL/GenBank/DDBJ whole genome shotgun (WGS) entry which is preliminary data.</text>
</comment>
<evidence type="ECO:0000259" key="7">
    <source>
        <dbReference type="PROSITE" id="PS50097"/>
    </source>
</evidence>
<reference evidence="8 9" key="1">
    <citation type="submission" date="2021-11" db="EMBL/GenBank/DDBJ databases">
        <title>Black yeast isolated from Biological Soil Crust.</title>
        <authorList>
            <person name="Kurbessoian T."/>
        </authorList>
    </citation>
    <scope>NUCLEOTIDE SEQUENCE [LARGE SCALE GENOMIC DNA]</scope>
    <source>
        <strain evidence="8 9">CCFEE 5522</strain>
    </source>
</reference>
<organism evidence="8 9">
    <name type="scientific">Oleoguttula mirabilis</name>
    <dbReference type="NCBI Taxonomy" id="1507867"/>
    <lineage>
        <taxon>Eukaryota</taxon>
        <taxon>Fungi</taxon>
        <taxon>Dikarya</taxon>
        <taxon>Ascomycota</taxon>
        <taxon>Pezizomycotina</taxon>
        <taxon>Dothideomycetes</taxon>
        <taxon>Dothideomycetidae</taxon>
        <taxon>Mycosphaerellales</taxon>
        <taxon>Teratosphaeriaceae</taxon>
        <taxon>Oleoguttula</taxon>
    </lineage>
</organism>
<dbReference type="Proteomes" id="UP001324427">
    <property type="component" value="Unassembled WGS sequence"/>
</dbReference>
<dbReference type="InterPro" id="IPR013083">
    <property type="entry name" value="Znf_RING/FYVE/PHD"/>
</dbReference>
<evidence type="ECO:0000313" key="8">
    <source>
        <dbReference type="EMBL" id="KAK4546037.1"/>
    </source>
</evidence>
<keyword evidence="9" id="KW-1185">Reference proteome</keyword>
<evidence type="ECO:0000256" key="2">
    <source>
        <dbReference type="ARBA" id="ARBA00022771"/>
    </source>
</evidence>
<dbReference type="InterPro" id="IPR011011">
    <property type="entry name" value="Znf_FYVE_PHD"/>
</dbReference>
<feature type="domain" description="BTB" evidence="7">
    <location>
        <begin position="16"/>
        <end position="72"/>
    </location>
</feature>
<proteinExistence type="predicted"/>
<evidence type="ECO:0000256" key="5">
    <source>
        <dbReference type="SAM" id="MobiDB-lite"/>
    </source>
</evidence>
<dbReference type="SUPFAM" id="SSF57903">
    <property type="entry name" value="FYVE/PHD zinc finger"/>
    <property type="match status" value="1"/>
</dbReference>
<dbReference type="SMART" id="SM00225">
    <property type="entry name" value="BTB"/>
    <property type="match status" value="1"/>
</dbReference>
<keyword evidence="1" id="KW-0479">Metal-binding</keyword>
<dbReference type="InterPro" id="IPR019787">
    <property type="entry name" value="Znf_PHD-finger"/>
</dbReference>
<dbReference type="AlphaFoldDB" id="A0AAV9JKN4"/>
<dbReference type="PROSITE" id="PS50097">
    <property type="entry name" value="BTB"/>
    <property type="match status" value="1"/>
</dbReference>
<dbReference type="Pfam" id="PF00628">
    <property type="entry name" value="PHD"/>
    <property type="match status" value="1"/>
</dbReference>
<evidence type="ECO:0000256" key="4">
    <source>
        <dbReference type="PROSITE-ProRule" id="PRU00146"/>
    </source>
</evidence>
<dbReference type="EMBL" id="JAVFHQ010000016">
    <property type="protein sequence ID" value="KAK4546037.1"/>
    <property type="molecule type" value="Genomic_DNA"/>
</dbReference>
<protein>
    <recommendedName>
        <fullName evidence="10">PHD-type domain-containing protein</fullName>
    </recommendedName>
</protein>
<dbReference type="SUPFAM" id="SSF54695">
    <property type="entry name" value="POZ domain"/>
    <property type="match status" value="1"/>
</dbReference>
<dbReference type="CDD" id="cd18186">
    <property type="entry name" value="BTB_POZ_ZBTB_KLHL-like"/>
    <property type="match status" value="1"/>
</dbReference>
<gene>
    <name evidence="8" type="ORF">LTR36_002174</name>
</gene>
<evidence type="ECO:0000256" key="1">
    <source>
        <dbReference type="ARBA" id="ARBA00022723"/>
    </source>
</evidence>
<evidence type="ECO:0000313" key="9">
    <source>
        <dbReference type="Proteomes" id="UP001324427"/>
    </source>
</evidence>
<dbReference type="InterPro" id="IPR000210">
    <property type="entry name" value="BTB/POZ_dom"/>
</dbReference>
<evidence type="ECO:0000256" key="3">
    <source>
        <dbReference type="ARBA" id="ARBA00022833"/>
    </source>
</evidence>
<evidence type="ECO:0008006" key="10">
    <source>
        <dbReference type="Google" id="ProtNLM"/>
    </source>
</evidence>
<feature type="domain" description="PHD-type" evidence="6">
    <location>
        <begin position="238"/>
        <end position="306"/>
    </location>
</feature>
<dbReference type="InterPro" id="IPR001965">
    <property type="entry name" value="Znf_PHD"/>
</dbReference>
<dbReference type="Pfam" id="PF00651">
    <property type="entry name" value="BTB"/>
    <property type="match status" value="1"/>
</dbReference>
<feature type="region of interest" description="Disordered" evidence="5">
    <location>
        <begin position="165"/>
        <end position="236"/>
    </location>
</feature>
<accession>A0AAV9JKN4</accession>
<keyword evidence="2 4" id="KW-0863">Zinc-finger</keyword>
<keyword evidence="3" id="KW-0862">Zinc</keyword>